<dbReference type="Proteomes" id="UP000640335">
    <property type="component" value="Unassembled WGS sequence"/>
</dbReference>
<gene>
    <name evidence="2" type="ORF">H9660_15640</name>
</gene>
<feature type="transmembrane region" description="Helical" evidence="1">
    <location>
        <begin position="12"/>
        <end position="36"/>
    </location>
</feature>
<keyword evidence="3" id="KW-1185">Reference proteome</keyword>
<accession>A0ABR8Q813</accession>
<protein>
    <submittedName>
        <fullName evidence="2">DUF378 domain-containing protein</fullName>
    </submittedName>
</protein>
<name>A0ABR8Q813_9CLOT</name>
<comment type="caution">
    <text evidence="2">The sequence shown here is derived from an EMBL/GenBank/DDBJ whole genome shotgun (WGS) entry which is preliminary data.</text>
</comment>
<sequence>MYKISLLDKISFLLVLIGAINWGFIGLFNVNIVSLFSLGSILLQRIIYITICAAAINIIILVFKCELFKFSN</sequence>
<keyword evidence="1" id="KW-0472">Membrane</keyword>
<evidence type="ECO:0000256" key="1">
    <source>
        <dbReference type="SAM" id="Phobius"/>
    </source>
</evidence>
<reference evidence="2 3" key="1">
    <citation type="submission" date="2020-08" db="EMBL/GenBank/DDBJ databases">
        <title>A Genomic Blueprint of the Chicken Gut Microbiome.</title>
        <authorList>
            <person name="Gilroy R."/>
            <person name="Ravi A."/>
            <person name="Getino M."/>
            <person name="Pursley I."/>
            <person name="Horton D.L."/>
            <person name="Alikhan N.-F."/>
            <person name="Baker D."/>
            <person name="Gharbi K."/>
            <person name="Hall N."/>
            <person name="Watson M."/>
            <person name="Adriaenssens E.M."/>
            <person name="Foster-Nyarko E."/>
            <person name="Jarju S."/>
            <person name="Secka A."/>
            <person name="Antonio M."/>
            <person name="Oren A."/>
            <person name="Chaudhuri R."/>
            <person name="La Ragione R.M."/>
            <person name="Hildebrand F."/>
            <person name="Pallen M.J."/>
        </authorList>
    </citation>
    <scope>NUCLEOTIDE SEQUENCE [LARGE SCALE GENOMIC DNA]</scope>
    <source>
        <strain evidence="2 3">Sa3CUN1</strain>
    </source>
</reference>
<dbReference type="PANTHER" id="PTHR37304">
    <property type="entry name" value="MEMBRANE PROTEIN-RELATED"/>
    <property type="match status" value="1"/>
</dbReference>
<evidence type="ECO:0000313" key="3">
    <source>
        <dbReference type="Proteomes" id="UP000640335"/>
    </source>
</evidence>
<organism evidence="2 3">
    <name type="scientific">Clostridium gallinarum</name>
    <dbReference type="NCBI Taxonomy" id="2762246"/>
    <lineage>
        <taxon>Bacteria</taxon>
        <taxon>Bacillati</taxon>
        <taxon>Bacillota</taxon>
        <taxon>Clostridia</taxon>
        <taxon>Eubacteriales</taxon>
        <taxon>Clostridiaceae</taxon>
        <taxon>Clostridium</taxon>
    </lineage>
</organism>
<evidence type="ECO:0000313" key="2">
    <source>
        <dbReference type="EMBL" id="MBD7916565.1"/>
    </source>
</evidence>
<dbReference type="Pfam" id="PF04070">
    <property type="entry name" value="DUF378"/>
    <property type="match status" value="1"/>
</dbReference>
<dbReference type="RefSeq" id="WP_191751304.1">
    <property type="nucleotide sequence ID" value="NZ_JACSQZ010000100.1"/>
</dbReference>
<keyword evidence="1" id="KW-1133">Transmembrane helix</keyword>
<dbReference type="InterPro" id="IPR007211">
    <property type="entry name" value="DUF378"/>
</dbReference>
<keyword evidence="1" id="KW-0812">Transmembrane</keyword>
<dbReference type="EMBL" id="JACSQZ010000100">
    <property type="protein sequence ID" value="MBD7916565.1"/>
    <property type="molecule type" value="Genomic_DNA"/>
</dbReference>
<proteinExistence type="predicted"/>
<feature type="transmembrane region" description="Helical" evidence="1">
    <location>
        <begin position="42"/>
        <end position="63"/>
    </location>
</feature>
<dbReference type="PANTHER" id="PTHR37304:SF1">
    <property type="entry name" value="MEMBRANE PROTEIN"/>
    <property type="match status" value="1"/>
</dbReference>